<reference evidence="3" key="1">
    <citation type="journal article" date="2014" name="Int. J. Syst. Evol. Microbiol.">
        <title>Complete genome sequence of Corynebacterium casei LMG S-19264T (=DSM 44701T), isolated from a smear-ripened cheese.</title>
        <authorList>
            <consortium name="US DOE Joint Genome Institute (JGI-PGF)"/>
            <person name="Walter F."/>
            <person name="Albersmeier A."/>
            <person name="Kalinowski J."/>
            <person name="Ruckert C."/>
        </authorList>
    </citation>
    <scope>NUCLEOTIDE SEQUENCE</scope>
    <source>
        <strain evidence="3">CGMCC 1.15179</strain>
    </source>
</reference>
<dbReference type="RefSeq" id="WP_188648652.1">
    <property type="nucleotide sequence ID" value="NZ_BMHQ01000011.1"/>
</dbReference>
<organism evidence="3 4">
    <name type="scientific">Marinithermofilum abyssi</name>
    <dbReference type="NCBI Taxonomy" id="1571185"/>
    <lineage>
        <taxon>Bacteria</taxon>
        <taxon>Bacillati</taxon>
        <taxon>Bacillota</taxon>
        <taxon>Bacilli</taxon>
        <taxon>Bacillales</taxon>
        <taxon>Thermoactinomycetaceae</taxon>
        <taxon>Marinithermofilum</taxon>
    </lineage>
</organism>
<protein>
    <recommendedName>
        <fullName evidence="2">EfeO-type cupredoxin-like domain-containing protein</fullName>
    </recommendedName>
</protein>
<feature type="domain" description="EfeO-type cupredoxin-like" evidence="2">
    <location>
        <begin position="69"/>
        <end position="134"/>
    </location>
</feature>
<sequence length="154" mass="17444">MTTSRQWLYLSIAFAFVLIATSALLPMPWFGGKTVIEEVTSETQTEKTFHLITTEYKTTVNGREMEVYRWNPGNLVVREGDRIKLVMHGVHGKVHHFSLKEFGLQGTVKKGKATTVRFVADKPGTYELICHNHHGVDQNGPMVAYITVLPEKEQ</sequence>
<evidence type="ECO:0000259" key="2">
    <source>
        <dbReference type="Pfam" id="PF13473"/>
    </source>
</evidence>
<dbReference type="Pfam" id="PF13473">
    <property type="entry name" value="Cupredoxin_1"/>
    <property type="match status" value="1"/>
</dbReference>
<accession>A0A8J2VJN7</accession>
<dbReference type="InterPro" id="IPR008972">
    <property type="entry name" value="Cupredoxin"/>
</dbReference>
<keyword evidence="1" id="KW-0472">Membrane</keyword>
<gene>
    <name evidence="3" type="ORF">GCM10011571_29430</name>
</gene>
<dbReference type="Proteomes" id="UP000625210">
    <property type="component" value="Unassembled WGS sequence"/>
</dbReference>
<dbReference type="Gene3D" id="2.60.40.420">
    <property type="entry name" value="Cupredoxins - blue copper proteins"/>
    <property type="match status" value="1"/>
</dbReference>
<name>A0A8J2VJN7_9BACL</name>
<dbReference type="AlphaFoldDB" id="A0A8J2VJN7"/>
<comment type="caution">
    <text evidence="3">The sequence shown here is derived from an EMBL/GenBank/DDBJ whole genome shotgun (WGS) entry which is preliminary data.</text>
</comment>
<reference evidence="3" key="2">
    <citation type="submission" date="2020-09" db="EMBL/GenBank/DDBJ databases">
        <authorList>
            <person name="Sun Q."/>
            <person name="Zhou Y."/>
        </authorList>
    </citation>
    <scope>NUCLEOTIDE SEQUENCE</scope>
    <source>
        <strain evidence="3">CGMCC 1.15179</strain>
    </source>
</reference>
<evidence type="ECO:0000313" key="4">
    <source>
        <dbReference type="Proteomes" id="UP000625210"/>
    </source>
</evidence>
<dbReference type="InterPro" id="IPR028096">
    <property type="entry name" value="EfeO_Cupredoxin"/>
</dbReference>
<evidence type="ECO:0000313" key="3">
    <source>
        <dbReference type="EMBL" id="GGE25365.1"/>
    </source>
</evidence>
<keyword evidence="1" id="KW-1133">Transmembrane helix</keyword>
<evidence type="ECO:0000256" key="1">
    <source>
        <dbReference type="SAM" id="Phobius"/>
    </source>
</evidence>
<keyword evidence="4" id="KW-1185">Reference proteome</keyword>
<keyword evidence="1" id="KW-0812">Transmembrane</keyword>
<proteinExistence type="predicted"/>
<feature type="transmembrane region" description="Helical" evidence="1">
    <location>
        <begin position="7"/>
        <end position="30"/>
    </location>
</feature>
<dbReference type="EMBL" id="BMHQ01000011">
    <property type="protein sequence ID" value="GGE25365.1"/>
    <property type="molecule type" value="Genomic_DNA"/>
</dbReference>
<dbReference type="SUPFAM" id="SSF49503">
    <property type="entry name" value="Cupredoxins"/>
    <property type="match status" value="1"/>
</dbReference>